<dbReference type="EMBL" id="JAASQP010000001">
    <property type="protein sequence ID" value="NIJ24577.1"/>
    <property type="molecule type" value="Genomic_DNA"/>
</dbReference>
<organism evidence="2 3">
    <name type="scientific">Sphingomonas japonica</name>
    <dbReference type="NCBI Taxonomy" id="511662"/>
    <lineage>
        <taxon>Bacteria</taxon>
        <taxon>Pseudomonadati</taxon>
        <taxon>Pseudomonadota</taxon>
        <taxon>Alphaproteobacteria</taxon>
        <taxon>Sphingomonadales</taxon>
        <taxon>Sphingomonadaceae</taxon>
        <taxon>Sphingomonas</taxon>
    </lineage>
</organism>
<protein>
    <recommendedName>
        <fullName evidence="1">PilZ domain-containing protein</fullName>
    </recommendedName>
</protein>
<evidence type="ECO:0000313" key="3">
    <source>
        <dbReference type="Proteomes" id="UP000788153"/>
    </source>
</evidence>
<dbReference type="RefSeq" id="WP_140046921.1">
    <property type="nucleotide sequence ID" value="NZ_BAAAEV010000001.1"/>
</dbReference>
<dbReference type="Proteomes" id="UP000788153">
    <property type="component" value="Unassembled WGS sequence"/>
</dbReference>
<sequence>MYRPSSHAIADARAVDRDAVHYRARGYGPNAETLTLLIVNLSPHGLMARVEGDFSEGQRIRVILPVTGVIAAEIRWCLGGRMGCQFDQAIDLASYYELLAGLMQR</sequence>
<comment type="caution">
    <text evidence="2">The sequence shown here is derived from an EMBL/GenBank/DDBJ whole genome shotgun (WGS) entry which is preliminary data.</text>
</comment>
<evidence type="ECO:0000259" key="1">
    <source>
        <dbReference type="Pfam" id="PF07238"/>
    </source>
</evidence>
<evidence type="ECO:0000313" key="2">
    <source>
        <dbReference type="EMBL" id="NIJ24577.1"/>
    </source>
</evidence>
<dbReference type="InterPro" id="IPR009875">
    <property type="entry name" value="PilZ_domain"/>
</dbReference>
<accession>A0ABX0U5I1</accession>
<reference evidence="2 3" key="1">
    <citation type="submission" date="2020-03" db="EMBL/GenBank/DDBJ databases">
        <title>Genomic Encyclopedia of Type Strains, Phase IV (KMG-IV): sequencing the most valuable type-strain genomes for metagenomic binning, comparative biology and taxonomic classification.</title>
        <authorList>
            <person name="Goeker M."/>
        </authorList>
    </citation>
    <scope>NUCLEOTIDE SEQUENCE [LARGE SCALE GENOMIC DNA]</scope>
    <source>
        <strain evidence="2 3">DSM 22753</strain>
    </source>
</reference>
<dbReference type="SUPFAM" id="SSF141371">
    <property type="entry name" value="PilZ domain-like"/>
    <property type="match status" value="1"/>
</dbReference>
<feature type="domain" description="PilZ" evidence="1">
    <location>
        <begin position="21"/>
        <end position="95"/>
    </location>
</feature>
<name>A0ABX0U5I1_9SPHN</name>
<keyword evidence="3" id="KW-1185">Reference proteome</keyword>
<dbReference type="Pfam" id="PF07238">
    <property type="entry name" value="PilZ"/>
    <property type="match status" value="1"/>
</dbReference>
<gene>
    <name evidence="2" type="ORF">FHT01_002119</name>
</gene>
<proteinExistence type="predicted"/>